<dbReference type="EMBL" id="FQWQ01000001">
    <property type="protein sequence ID" value="SHG71773.1"/>
    <property type="molecule type" value="Genomic_DNA"/>
</dbReference>
<dbReference type="Pfam" id="PF00005">
    <property type="entry name" value="ABC_tran"/>
    <property type="match status" value="1"/>
</dbReference>
<dbReference type="GO" id="GO:0016887">
    <property type="term" value="F:ATP hydrolysis activity"/>
    <property type="evidence" value="ECO:0007669"/>
    <property type="project" value="InterPro"/>
</dbReference>
<dbReference type="InterPro" id="IPR003439">
    <property type="entry name" value="ABC_transporter-like_ATP-bd"/>
</dbReference>
<evidence type="ECO:0000313" key="5">
    <source>
        <dbReference type="EMBL" id="SHG71773.1"/>
    </source>
</evidence>
<organism evidence="5 6">
    <name type="scientific">Chryseolinea serpens</name>
    <dbReference type="NCBI Taxonomy" id="947013"/>
    <lineage>
        <taxon>Bacteria</taxon>
        <taxon>Pseudomonadati</taxon>
        <taxon>Bacteroidota</taxon>
        <taxon>Cytophagia</taxon>
        <taxon>Cytophagales</taxon>
        <taxon>Fulvivirgaceae</taxon>
        <taxon>Chryseolinea</taxon>
    </lineage>
</organism>
<protein>
    <submittedName>
        <fullName evidence="5">ABC-2 type transport system ATP-binding protein</fullName>
    </submittedName>
</protein>
<evidence type="ECO:0000313" key="6">
    <source>
        <dbReference type="Proteomes" id="UP000184212"/>
    </source>
</evidence>
<evidence type="ECO:0000256" key="1">
    <source>
        <dbReference type="ARBA" id="ARBA00022448"/>
    </source>
</evidence>
<dbReference type="PANTHER" id="PTHR42939:SF1">
    <property type="entry name" value="ABC TRANSPORTER ATP-BINDING PROTEIN ALBC-RELATED"/>
    <property type="match status" value="1"/>
</dbReference>
<sequence>MIAIQDLHFHYGKNHVFKGVSTTLEPGHVCGILGKNGTGKSTLLYAIAGLLYPKGGNIQVNGFVPSRREPGFLEDIFMVPEEFHLPNISISDFVKYHSPFYPNFDKSAFYDFVESFDIPPDSLLQGMSYGQKKKVFISFGVASNVSVLLMDEPSNGLDIISKGQLRKVIAGAATDSRTILISSHQVQDLENLIDEVLILNDTEILLKQSLDAVSRKLLFKISFDPDDLKDALFSESILRGNTIVALNTDATESNVDLELLYKAAMANPKKMKSILNSHQEI</sequence>
<dbReference type="InterPro" id="IPR027417">
    <property type="entry name" value="P-loop_NTPase"/>
</dbReference>
<dbReference type="Proteomes" id="UP000184212">
    <property type="component" value="Unassembled WGS sequence"/>
</dbReference>
<keyword evidence="3 5" id="KW-0067">ATP-binding</keyword>
<keyword evidence="2" id="KW-0547">Nucleotide-binding</keyword>
<feature type="domain" description="ABC transporter" evidence="4">
    <location>
        <begin position="2"/>
        <end position="226"/>
    </location>
</feature>
<dbReference type="CDD" id="cd03230">
    <property type="entry name" value="ABC_DR_subfamily_A"/>
    <property type="match status" value="1"/>
</dbReference>
<dbReference type="InterPro" id="IPR051782">
    <property type="entry name" value="ABC_Transporter_VariousFunc"/>
</dbReference>
<evidence type="ECO:0000256" key="2">
    <source>
        <dbReference type="ARBA" id="ARBA00022741"/>
    </source>
</evidence>
<evidence type="ECO:0000259" key="4">
    <source>
        <dbReference type="PROSITE" id="PS50893"/>
    </source>
</evidence>
<dbReference type="RefSeq" id="WP_073132474.1">
    <property type="nucleotide sequence ID" value="NZ_FQWQ01000001.1"/>
</dbReference>
<dbReference type="Gene3D" id="3.40.50.300">
    <property type="entry name" value="P-loop containing nucleotide triphosphate hydrolases"/>
    <property type="match status" value="1"/>
</dbReference>
<dbReference type="OrthoDB" id="9808363at2"/>
<dbReference type="InterPro" id="IPR003593">
    <property type="entry name" value="AAA+_ATPase"/>
</dbReference>
<name>A0A1M5M4Z7_9BACT</name>
<keyword evidence="6" id="KW-1185">Reference proteome</keyword>
<reference evidence="5 6" key="1">
    <citation type="submission" date="2016-11" db="EMBL/GenBank/DDBJ databases">
        <authorList>
            <person name="Jaros S."/>
            <person name="Januszkiewicz K."/>
            <person name="Wedrychowicz H."/>
        </authorList>
    </citation>
    <scope>NUCLEOTIDE SEQUENCE [LARGE SCALE GENOMIC DNA]</scope>
    <source>
        <strain evidence="5 6">DSM 24574</strain>
    </source>
</reference>
<evidence type="ECO:0000256" key="3">
    <source>
        <dbReference type="ARBA" id="ARBA00022840"/>
    </source>
</evidence>
<dbReference type="AlphaFoldDB" id="A0A1M5M4Z7"/>
<dbReference type="PANTHER" id="PTHR42939">
    <property type="entry name" value="ABC TRANSPORTER ATP-BINDING PROTEIN ALBC-RELATED"/>
    <property type="match status" value="1"/>
</dbReference>
<dbReference type="STRING" id="947013.SAMN04488109_1537"/>
<gene>
    <name evidence="5" type="ORF">SAMN04488109_1537</name>
</gene>
<dbReference type="GO" id="GO:0005524">
    <property type="term" value="F:ATP binding"/>
    <property type="evidence" value="ECO:0007669"/>
    <property type="project" value="UniProtKB-KW"/>
</dbReference>
<keyword evidence="1" id="KW-0813">Transport</keyword>
<dbReference type="SUPFAM" id="SSF52540">
    <property type="entry name" value="P-loop containing nucleoside triphosphate hydrolases"/>
    <property type="match status" value="1"/>
</dbReference>
<accession>A0A1M5M4Z7</accession>
<dbReference type="PROSITE" id="PS50893">
    <property type="entry name" value="ABC_TRANSPORTER_2"/>
    <property type="match status" value="1"/>
</dbReference>
<dbReference type="SMART" id="SM00382">
    <property type="entry name" value="AAA"/>
    <property type="match status" value="1"/>
</dbReference>
<proteinExistence type="predicted"/>